<proteinExistence type="predicted"/>
<keyword evidence="1" id="KW-0472">Membrane</keyword>
<dbReference type="EMBL" id="JAAARO010000006">
    <property type="protein sequence ID" value="KAF5746514.1"/>
    <property type="molecule type" value="Genomic_DNA"/>
</dbReference>
<dbReference type="Proteomes" id="UP000593562">
    <property type="component" value="Unassembled WGS sequence"/>
</dbReference>
<feature type="transmembrane region" description="Helical" evidence="1">
    <location>
        <begin position="125"/>
        <end position="144"/>
    </location>
</feature>
<feature type="transmembrane region" description="Helical" evidence="1">
    <location>
        <begin position="14"/>
        <end position="36"/>
    </location>
</feature>
<keyword evidence="3" id="KW-1185">Reference proteome</keyword>
<name>A0A7J7DJU4_TRIWF</name>
<sequence>MAGCAVKGGCPTDYLAIAISVVAFVLLLWRAIFPFLVHKLPRSNSSAFWIPIIQVFASFNLLLSIVMSVDFINFERRHWWQSCYFWAGWVEGPFGFGLLLACRIAQAYQLYCIFVKRRLPLIRSYVFLLLTLLPWIAGAAVIHVRKAFNDRCHMGTLWIIPAVSLHTLFVAALVGFTAAIRHIEFRFDELRDLWRGILVLASAIGVWVTSYILNEIHDDISWLQVVSRFFLLIAVILHRQVSS</sequence>
<comment type="caution">
    <text evidence="2">The sequence shown here is derived from an EMBL/GenBank/DDBJ whole genome shotgun (WGS) entry which is preliminary data.</text>
</comment>
<keyword evidence="1" id="KW-0812">Transmembrane</keyword>
<feature type="transmembrane region" description="Helical" evidence="1">
    <location>
        <begin position="84"/>
        <end position="105"/>
    </location>
</feature>
<feature type="transmembrane region" description="Helical" evidence="1">
    <location>
        <begin position="156"/>
        <end position="180"/>
    </location>
</feature>
<evidence type="ECO:0000256" key="1">
    <source>
        <dbReference type="SAM" id="Phobius"/>
    </source>
</evidence>
<keyword evidence="1" id="KW-1133">Transmembrane helix</keyword>
<protein>
    <submittedName>
        <fullName evidence="2">Uncharacterized protein</fullName>
    </submittedName>
</protein>
<dbReference type="FunCoup" id="A0A7J7DJU4">
    <property type="interactions" value="1403"/>
</dbReference>
<accession>A0A7J7DJU4</accession>
<reference evidence="2 3" key="1">
    <citation type="journal article" date="2020" name="Nat. Commun.">
        <title>Genome of Tripterygium wilfordii and identification of cytochrome P450 involved in triptolide biosynthesis.</title>
        <authorList>
            <person name="Tu L."/>
            <person name="Su P."/>
            <person name="Zhang Z."/>
            <person name="Gao L."/>
            <person name="Wang J."/>
            <person name="Hu T."/>
            <person name="Zhou J."/>
            <person name="Zhang Y."/>
            <person name="Zhao Y."/>
            <person name="Liu Y."/>
            <person name="Song Y."/>
            <person name="Tong Y."/>
            <person name="Lu Y."/>
            <person name="Yang J."/>
            <person name="Xu C."/>
            <person name="Jia M."/>
            <person name="Peters R.J."/>
            <person name="Huang L."/>
            <person name="Gao W."/>
        </authorList>
    </citation>
    <scope>NUCLEOTIDE SEQUENCE [LARGE SCALE GENOMIC DNA]</scope>
    <source>
        <strain evidence="3">cv. XIE 37</strain>
        <tissue evidence="2">Leaf</tissue>
    </source>
</reference>
<feature type="transmembrane region" description="Helical" evidence="1">
    <location>
        <begin position="192"/>
        <end position="214"/>
    </location>
</feature>
<dbReference type="AlphaFoldDB" id="A0A7J7DJU4"/>
<evidence type="ECO:0000313" key="3">
    <source>
        <dbReference type="Proteomes" id="UP000593562"/>
    </source>
</evidence>
<feature type="transmembrane region" description="Helical" evidence="1">
    <location>
        <begin position="220"/>
        <end position="237"/>
    </location>
</feature>
<gene>
    <name evidence="2" type="ORF">HS088_TW06G00685</name>
</gene>
<evidence type="ECO:0000313" key="2">
    <source>
        <dbReference type="EMBL" id="KAF5746514.1"/>
    </source>
</evidence>
<dbReference type="InParanoid" id="A0A7J7DJU4"/>
<feature type="transmembrane region" description="Helical" evidence="1">
    <location>
        <begin position="48"/>
        <end position="72"/>
    </location>
</feature>
<organism evidence="2 3">
    <name type="scientific">Tripterygium wilfordii</name>
    <name type="common">Thunder God vine</name>
    <dbReference type="NCBI Taxonomy" id="458696"/>
    <lineage>
        <taxon>Eukaryota</taxon>
        <taxon>Viridiplantae</taxon>
        <taxon>Streptophyta</taxon>
        <taxon>Embryophyta</taxon>
        <taxon>Tracheophyta</taxon>
        <taxon>Spermatophyta</taxon>
        <taxon>Magnoliopsida</taxon>
        <taxon>eudicotyledons</taxon>
        <taxon>Gunneridae</taxon>
        <taxon>Pentapetalae</taxon>
        <taxon>rosids</taxon>
        <taxon>fabids</taxon>
        <taxon>Celastrales</taxon>
        <taxon>Celastraceae</taxon>
        <taxon>Tripterygium</taxon>
    </lineage>
</organism>